<dbReference type="InterPro" id="IPR009057">
    <property type="entry name" value="Homeodomain-like_sf"/>
</dbReference>
<dbReference type="GO" id="GO:0015074">
    <property type="term" value="P:DNA integration"/>
    <property type="evidence" value="ECO:0007669"/>
    <property type="project" value="InterPro"/>
</dbReference>
<dbReference type="OrthoDB" id="9775203at2"/>
<sequence>MYSKEQKDIALRIYHQTESVTETIRILGYPTRRNLYTWIAEENTPPKTRREYPVIDNPPDHPRNPPLEVKLDAIHRCYELGENIKYVSEDIGYSRASIYQWRKRYLKEGTLGLMNHKNITPGTLVEGSVSSTDISSDEINQLKAQMQDMQLEIDILKETINVLKKDPDIDQSALSNREKAVIIDVLKNRYPLPLLLQKLQLSKSSYYYQEQSLQKEDKYTLLRVRVIELFTENKGRYGYRRIHALLKRENIIVSEKVIRRIMKEEQLVVKIKRTRKYNSYQGEISPAVDNLINRNFSASKPNEKWLTDITEFAIPAGKVYLSPIVDCFDGLLVNWNISTSPDALLVNSMLDDAAKLLSVGEKPIIHSDRGVHYRWPGWIDRMEKNGFIRSMSKKGCSPDNSACEGVFGRIKNEMFYNADWSGVNISEFIGILNDYLYWYNEKRIKKSLGYLSPIEYRHRLGLVT</sequence>
<dbReference type="Pfam" id="PF13276">
    <property type="entry name" value="HTH_21"/>
    <property type="match status" value="1"/>
</dbReference>
<dbReference type="SUPFAM" id="SSF46689">
    <property type="entry name" value="Homeodomain-like"/>
    <property type="match status" value="1"/>
</dbReference>
<dbReference type="EMBL" id="CVRR01000006">
    <property type="protein sequence ID" value="CRL34316.1"/>
    <property type="molecule type" value="Genomic_DNA"/>
</dbReference>
<evidence type="ECO:0000313" key="5">
    <source>
        <dbReference type="Proteomes" id="UP000049979"/>
    </source>
</evidence>
<dbReference type="Proteomes" id="UP000049979">
    <property type="component" value="Unassembled WGS sequence"/>
</dbReference>
<comment type="function">
    <text evidence="1">Involved in the transposition of the insertion sequence.</text>
</comment>
<organism evidence="4 5">
    <name type="scientific">Roseburia faecis</name>
    <dbReference type="NCBI Taxonomy" id="301302"/>
    <lineage>
        <taxon>Bacteria</taxon>
        <taxon>Bacillati</taxon>
        <taxon>Bacillota</taxon>
        <taxon>Clostridia</taxon>
        <taxon>Lachnospirales</taxon>
        <taxon>Lachnospiraceae</taxon>
        <taxon>Roseburia</taxon>
    </lineage>
</organism>
<dbReference type="NCBIfam" id="NF033516">
    <property type="entry name" value="transpos_IS3"/>
    <property type="match status" value="1"/>
</dbReference>
<dbReference type="InterPro" id="IPR012337">
    <property type="entry name" value="RNaseH-like_sf"/>
</dbReference>
<dbReference type="SUPFAM" id="SSF53098">
    <property type="entry name" value="Ribonuclease H-like"/>
    <property type="match status" value="1"/>
</dbReference>
<dbReference type="GO" id="GO:0004803">
    <property type="term" value="F:transposase activity"/>
    <property type="evidence" value="ECO:0007669"/>
    <property type="project" value="InterPro"/>
</dbReference>
<dbReference type="InterPro" id="IPR001584">
    <property type="entry name" value="Integrase_cat-core"/>
</dbReference>
<dbReference type="GO" id="GO:0006313">
    <property type="term" value="P:DNA transposition"/>
    <property type="evidence" value="ECO:0007669"/>
    <property type="project" value="InterPro"/>
</dbReference>
<dbReference type="InterPro" id="IPR036397">
    <property type="entry name" value="RNaseH_sf"/>
</dbReference>
<feature type="coiled-coil region" evidence="2">
    <location>
        <begin position="132"/>
        <end position="166"/>
    </location>
</feature>
<keyword evidence="2" id="KW-0175">Coiled coil</keyword>
<protein>
    <recommendedName>
        <fullName evidence="3">Integrase catalytic domain-containing protein</fullName>
    </recommendedName>
</protein>
<dbReference type="Gene3D" id="3.30.420.10">
    <property type="entry name" value="Ribonuclease H-like superfamily/Ribonuclease H"/>
    <property type="match status" value="1"/>
</dbReference>
<dbReference type="Pfam" id="PF01527">
    <property type="entry name" value="HTH_Tnp_1"/>
    <property type="match status" value="1"/>
</dbReference>
<dbReference type="InterPro" id="IPR002514">
    <property type="entry name" value="Transposase_8"/>
</dbReference>
<dbReference type="Pfam" id="PF13333">
    <property type="entry name" value="rve_2"/>
    <property type="match status" value="1"/>
</dbReference>
<dbReference type="InterPro" id="IPR025948">
    <property type="entry name" value="HTH-like_dom"/>
</dbReference>
<dbReference type="InterPro" id="IPR050900">
    <property type="entry name" value="Transposase_IS3/IS150/IS904"/>
</dbReference>
<evidence type="ECO:0000256" key="2">
    <source>
        <dbReference type="SAM" id="Coils"/>
    </source>
</evidence>
<feature type="domain" description="Integrase catalytic" evidence="3">
    <location>
        <begin position="297"/>
        <end position="461"/>
    </location>
</feature>
<reference evidence="5" key="1">
    <citation type="submission" date="2015-05" db="EMBL/GenBank/DDBJ databases">
        <authorList>
            <consortium name="Pathogen Informatics"/>
        </authorList>
    </citation>
    <scope>NUCLEOTIDE SEQUENCE [LARGE SCALE GENOMIC DNA]</scope>
    <source>
        <strain evidence="5">M72</strain>
    </source>
</reference>
<evidence type="ECO:0000256" key="1">
    <source>
        <dbReference type="ARBA" id="ARBA00002286"/>
    </source>
</evidence>
<gene>
    <name evidence="4" type="ORF">M72_20881</name>
</gene>
<evidence type="ECO:0000313" key="4">
    <source>
        <dbReference type="EMBL" id="CRL34316.1"/>
    </source>
</evidence>
<dbReference type="RefSeq" id="WP_082413753.1">
    <property type="nucleotide sequence ID" value="NZ_CP173697.1"/>
</dbReference>
<dbReference type="GO" id="GO:0003677">
    <property type="term" value="F:DNA binding"/>
    <property type="evidence" value="ECO:0007669"/>
    <property type="project" value="InterPro"/>
</dbReference>
<name>A0A0M6WGH5_9FIRM</name>
<dbReference type="Pfam" id="PF00665">
    <property type="entry name" value="rve"/>
    <property type="match status" value="1"/>
</dbReference>
<dbReference type="AlphaFoldDB" id="A0A0M6WGH5"/>
<dbReference type="PANTHER" id="PTHR46889:SF4">
    <property type="entry name" value="TRANSPOSASE INSO FOR INSERTION SEQUENCE ELEMENT IS911B-RELATED"/>
    <property type="match status" value="1"/>
</dbReference>
<dbReference type="InterPro" id="IPR048020">
    <property type="entry name" value="Transpos_IS3"/>
</dbReference>
<proteinExistence type="predicted"/>
<dbReference type="PANTHER" id="PTHR46889">
    <property type="entry name" value="TRANSPOSASE INSF FOR INSERTION SEQUENCE IS3B-RELATED"/>
    <property type="match status" value="1"/>
</dbReference>
<evidence type="ECO:0000259" key="3">
    <source>
        <dbReference type="PROSITE" id="PS50994"/>
    </source>
</evidence>
<dbReference type="PROSITE" id="PS50994">
    <property type="entry name" value="INTEGRASE"/>
    <property type="match status" value="1"/>
</dbReference>
<keyword evidence="5" id="KW-1185">Reference proteome</keyword>
<accession>A0A0M6WGH5</accession>